<dbReference type="Proteomes" id="UP000324646">
    <property type="component" value="Chromosome"/>
</dbReference>
<dbReference type="EMBL" id="CP042243">
    <property type="protein sequence ID" value="QEK11447.1"/>
    <property type="molecule type" value="Genomic_DNA"/>
</dbReference>
<gene>
    <name evidence="4" type="ORF">FQB35_03145</name>
</gene>
<evidence type="ECO:0000256" key="3">
    <source>
        <dbReference type="ARBA" id="ARBA00022737"/>
    </source>
</evidence>
<keyword evidence="4" id="KW-0012">Acyltransferase</keyword>
<dbReference type="PANTHER" id="PTHR23416">
    <property type="entry name" value="SIALIC ACID SYNTHASE-RELATED"/>
    <property type="match status" value="1"/>
</dbReference>
<proteinExistence type="inferred from homology"/>
<organism evidence="4 5">
    <name type="scientific">Crassaminicella thermophila</name>
    <dbReference type="NCBI Taxonomy" id="2599308"/>
    <lineage>
        <taxon>Bacteria</taxon>
        <taxon>Bacillati</taxon>
        <taxon>Bacillota</taxon>
        <taxon>Clostridia</taxon>
        <taxon>Eubacteriales</taxon>
        <taxon>Clostridiaceae</taxon>
        <taxon>Crassaminicella</taxon>
    </lineage>
</organism>
<dbReference type="GO" id="GO:0008374">
    <property type="term" value="F:O-acyltransferase activity"/>
    <property type="evidence" value="ECO:0007669"/>
    <property type="project" value="TreeGrafter"/>
</dbReference>
<keyword evidence="3" id="KW-0677">Repeat</keyword>
<dbReference type="CDD" id="cd04647">
    <property type="entry name" value="LbH_MAT_like"/>
    <property type="match status" value="1"/>
</dbReference>
<keyword evidence="5" id="KW-1185">Reference proteome</keyword>
<dbReference type="GO" id="GO:0005829">
    <property type="term" value="C:cytosol"/>
    <property type="evidence" value="ECO:0007669"/>
    <property type="project" value="TreeGrafter"/>
</dbReference>
<dbReference type="InterPro" id="IPR018357">
    <property type="entry name" value="Hexapep_transf_CS"/>
</dbReference>
<dbReference type="PROSITE" id="PS00101">
    <property type="entry name" value="HEXAPEP_TRANSFERASES"/>
    <property type="match status" value="1"/>
</dbReference>
<dbReference type="SUPFAM" id="SSF51161">
    <property type="entry name" value="Trimeric LpxA-like enzymes"/>
    <property type="match status" value="1"/>
</dbReference>
<dbReference type="PANTHER" id="PTHR23416:SF23">
    <property type="entry name" value="ACETYLTRANSFERASE C18B11.09C-RELATED"/>
    <property type="match status" value="1"/>
</dbReference>
<dbReference type="Gene3D" id="2.160.10.10">
    <property type="entry name" value="Hexapeptide repeat proteins"/>
    <property type="match status" value="1"/>
</dbReference>
<evidence type="ECO:0000313" key="4">
    <source>
        <dbReference type="EMBL" id="QEK11447.1"/>
    </source>
</evidence>
<dbReference type="Pfam" id="PF14602">
    <property type="entry name" value="Hexapep_2"/>
    <property type="match status" value="1"/>
</dbReference>
<evidence type="ECO:0000256" key="2">
    <source>
        <dbReference type="ARBA" id="ARBA00022679"/>
    </source>
</evidence>
<keyword evidence="2 4" id="KW-0808">Transferase</keyword>
<dbReference type="InterPro" id="IPR051159">
    <property type="entry name" value="Hexapeptide_acetyltransf"/>
</dbReference>
<dbReference type="AlphaFoldDB" id="A0A5C0SBZ3"/>
<dbReference type="InterPro" id="IPR011004">
    <property type="entry name" value="Trimer_LpxA-like_sf"/>
</dbReference>
<dbReference type="InterPro" id="IPR001451">
    <property type="entry name" value="Hexapep"/>
</dbReference>
<dbReference type="OrthoDB" id="9801697at2"/>
<name>A0A5C0SBZ3_CRATE</name>
<evidence type="ECO:0000256" key="1">
    <source>
        <dbReference type="ARBA" id="ARBA00007274"/>
    </source>
</evidence>
<sequence length="172" mass="18784">MKKILFLMLYYFVGRHLPSSQSPYSFGAKKLRYFLCKGLFKETGKNVNIEHGAFFGKGSDITIGDNSGLGIDCRVSGPLKIGKNVMMGPEVMIYTSNHRIDDLDKPIIMQGETPKELVEIEDDVWIGARAIILPGIKIGKGAVVAAGAIVTKDVPKFAVVGGNPAKIIKFRK</sequence>
<protein>
    <submittedName>
        <fullName evidence="4">Acyltransferase</fullName>
    </submittedName>
</protein>
<evidence type="ECO:0000313" key="5">
    <source>
        <dbReference type="Proteomes" id="UP000324646"/>
    </source>
</evidence>
<comment type="similarity">
    <text evidence="1">Belongs to the transferase hexapeptide repeat family.</text>
</comment>
<accession>A0A5C0SBZ3</accession>
<dbReference type="KEGG" id="crs:FQB35_03145"/>
<dbReference type="RefSeq" id="WP_148808596.1">
    <property type="nucleotide sequence ID" value="NZ_CP042243.1"/>
</dbReference>
<reference evidence="4 5" key="1">
    <citation type="submission" date="2019-07" db="EMBL/GenBank/DDBJ databases">
        <title>Complete genome of Crassaminicella thermophila SY095.</title>
        <authorList>
            <person name="Li X."/>
        </authorList>
    </citation>
    <scope>NUCLEOTIDE SEQUENCE [LARGE SCALE GENOMIC DNA]</scope>
    <source>
        <strain evidence="4 5">SY095</strain>
    </source>
</reference>